<dbReference type="Proteomes" id="UP000494040">
    <property type="component" value="Unassembled WGS sequence"/>
</dbReference>
<dbReference type="GO" id="GO:0046872">
    <property type="term" value="F:metal ion binding"/>
    <property type="evidence" value="ECO:0007669"/>
    <property type="project" value="UniProtKB-KW"/>
</dbReference>
<dbReference type="GeneID" id="106668175"/>
<evidence type="ECO:0000256" key="3">
    <source>
        <dbReference type="ARBA" id="ARBA00022833"/>
    </source>
</evidence>
<dbReference type="InterPro" id="IPR035427">
    <property type="entry name" value="Tim10-like_dom_sf"/>
</dbReference>
<keyword evidence="8" id="KW-0143">Chaperone</keyword>
<comment type="subcellular location">
    <subcellularLocation>
        <location evidence="8">Mitochondrion inner membrane</location>
        <topology evidence="8">Peripheral membrane protein</topology>
        <orientation evidence="8">Intermembrane side</orientation>
    </subcellularLocation>
</comment>
<comment type="function">
    <text evidence="8">Mitochondrial intermembrane chaperone that participates in the import and insertion of some multi-pass transmembrane proteins into the mitochondrial inner membrane. Also required for the transfer of beta-barrel precursors from the TOM complex to the sorting and assembly machinery (SAM complex) of the outer membrane. Acts as a chaperone-like protein that protects the hydrophobic precursors from aggregation and guide them through the mitochondrial intermembrane space.</text>
</comment>
<dbReference type="RefSeq" id="XP_024086249.1">
    <property type="nucleotide sequence ID" value="XM_024230481.1"/>
</dbReference>
<keyword evidence="3" id="KW-0862">Zinc</keyword>
<evidence type="ECO:0000256" key="8">
    <source>
        <dbReference type="RuleBase" id="RU367043"/>
    </source>
</evidence>
<evidence type="ECO:0000256" key="5">
    <source>
        <dbReference type="ARBA" id="ARBA00023010"/>
    </source>
</evidence>
<dbReference type="GO" id="GO:0015031">
    <property type="term" value="P:protein transport"/>
    <property type="evidence" value="ECO:0007669"/>
    <property type="project" value="UniProtKB-KW"/>
</dbReference>
<dbReference type="AlphaFoldDB" id="A0A8I6S2F3"/>
<keyword evidence="11" id="KW-1185">Reference proteome</keyword>
<dbReference type="RefSeq" id="XP_024086250.1">
    <property type="nucleotide sequence ID" value="XM_024230482.1"/>
</dbReference>
<keyword evidence="4 8" id="KW-0653">Protein transport</keyword>
<dbReference type="Gene3D" id="1.10.287.810">
    <property type="entry name" value="Mitochondrial import inner membrane translocase subunit tim13 like domains"/>
    <property type="match status" value="1"/>
</dbReference>
<keyword evidence="7 8" id="KW-1015">Disulfide bond</keyword>
<evidence type="ECO:0000313" key="11">
    <source>
        <dbReference type="Proteomes" id="UP000494040"/>
    </source>
</evidence>
<dbReference type="EnsemblMetazoa" id="XM_024230482.1">
    <property type="protein sequence ID" value="XP_024086250.1"/>
    <property type="gene ID" value="LOC106668175"/>
</dbReference>
<evidence type="ECO:0000256" key="4">
    <source>
        <dbReference type="ARBA" id="ARBA00022927"/>
    </source>
</evidence>
<keyword evidence="8" id="KW-0472">Membrane</keyword>
<dbReference type="GO" id="GO:0005743">
    <property type="term" value="C:mitochondrial inner membrane"/>
    <property type="evidence" value="ECO:0007669"/>
    <property type="project" value="UniProtKB-SubCell"/>
</dbReference>
<sequence length="88" mass="10492">MSDVQIRQMRDFLDIYNKISEKCFNHCVYTMGYRELTEKESRCVDLCATKFLYGGQSIMKTYVEIQPQITERRIQEMNKMMEDAAMKS</sequence>
<comment type="domain">
    <text evidence="8">The twin CX3C motif contains 4 conserved Cys residues that form 2 disulfide bonds in the mitochondrial intermembrane space.</text>
</comment>
<evidence type="ECO:0000313" key="10">
    <source>
        <dbReference type="EnsemblMetazoa" id="XP_014252177.1"/>
    </source>
</evidence>
<protein>
    <recommendedName>
        <fullName evidence="8">Mitochondrial import inner membrane translocase subunit</fullName>
    </recommendedName>
</protein>
<comment type="similarity">
    <text evidence="8">Belongs to the small Tim family.</text>
</comment>
<keyword evidence="5 8" id="KW-0811">Translocation</keyword>
<dbReference type="SUPFAM" id="SSF144122">
    <property type="entry name" value="Tim10-like"/>
    <property type="match status" value="1"/>
</dbReference>
<name>A0A8I6S2F3_CIMLE</name>
<dbReference type="RefSeq" id="XP_014252177.1">
    <property type="nucleotide sequence ID" value="XM_014396691.1"/>
</dbReference>
<keyword evidence="1 8" id="KW-0813">Transport</keyword>
<evidence type="ECO:0000259" key="9">
    <source>
        <dbReference type="Pfam" id="PF02953"/>
    </source>
</evidence>
<dbReference type="EnsemblMetazoa" id="XM_014396691.1">
    <property type="protein sequence ID" value="XP_014252177.1"/>
    <property type="gene ID" value="LOC106668175"/>
</dbReference>
<dbReference type="InterPro" id="IPR050673">
    <property type="entry name" value="Mito_inner_translocase_sub"/>
</dbReference>
<reference evidence="10" key="1">
    <citation type="submission" date="2022-01" db="UniProtKB">
        <authorList>
            <consortium name="EnsemblMetazoa"/>
        </authorList>
    </citation>
    <scope>IDENTIFICATION</scope>
</reference>
<organism evidence="10 11">
    <name type="scientific">Cimex lectularius</name>
    <name type="common">Bed bug</name>
    <name type="synonym">Acanthia lectularia</name>
    <dbReference type="NCBI Taxonomy" id="79782"/>
    <lineage>
        <taxon>Eukaryota</taxon>
        <taxon>Metazoa</taxon>
        <taxon>Ecdysozoa</taxon>
        <taxon>Arthropoda</taxon>
        <taxon>Hexapoda</taxon>
        <taxon>Insecta</taxon>
        <taxon>Pterygota</taxon>
        <taxon>Neoptera</taxon>
        <taxon>Paraneoptera</taxon>
        <taxon>Hemiptera</taxon>
        <taxon>Heteroptera</taxon>
        <taxon>Panheteroptera</taxon>
        <taxon>Cimicomorpha</taxon>
        <taxon>Cimicidae</taxon>
        <taxon>Cimex</taxon>
    </lineage>
</organism>
<dbReference type="OMA" id="FNRCVDN"/>
<evidence type="ECO:0000256" key="6">
    <source>
        <dbReference type="ARBA" id="ARBA00023128"/>
    </source>
</evidence>
<dbReference type="EnsemblMetazoa" id="XM_024230481.1">
    <property type="protein sequence ID" value="XP_024086249.1"/>
    <property type="gene ID" value="LOC106668175"/>
</dbReference>
<evidence type="ECO:0000256" key="7">
    <source>
        <dbReference type="ARBA" id="ARBA00023157"/>
    </source>
</evidence>
<dbReference type="InterPro" id="IPR004217">
    <property type="entry name" value="Tim10-like"/>
</dbReference>
<dbReference type="OrthoDB" id="9972657at2759"/>
<keyword evidence="2" id="KW-0479">Metal-binding</keyword>
<dbReference type="PANTHER" id="PTHR13172">
    <property type="entry name" value="MITOCHONDRIAL IMPORT INNER MEMBRANE TRANSLOCASE SUBUNIT TIM9B"/>
    <property type="match status" value="1"/>
</dbReference>
<keyword evidence="6 8" id="KW-0496">Mitochondrion</keyword>
<dbReference type="Pfam" id="PF02953">
    <property type="entry name" value="zf-Tim10_DDP"/>
    <property type="match status" value="1"/>
</dbReference>
<evidence type="ECO:0000256" key="2">
    <source>
        <dbReference type="ARBA" id="ARBA00022723"/>
    </source>
</evidence>
<comment type="subunit">
    <text evidence="8">Heterohexamer.</text>
</comment>
<keyword evidence="8" id="KW-0999">Mitochondrion inner membrane</keyword>
<feature type="domain" description="Tim10-like" evidence="9">
    <location>
        <begin position="5"/>
        <end position="63"/>
    </location>
</feature>
<accession>A0A8I6S2F3</accession>
<evidence type="ECO:0000256" key="1">
    <source>
        <dbReference type="ARBA" id="ARBA00022448"/>
    </source>
</evidence>
<proteinExistence type="inferred from homology"/>